<dbReference type="EMBL" id="HG977197">
    <property type="protein sequence ID" value="CDP80600.1"/>
    <property type="molecule type" value="Genomic_DNA"/>
</dbReference>
<evidence type="ECO:0000256" key="1">
    <source>
        <dbReference type="SAM" id="Phobius"/>
    </source>
</evidence>
<organism evidence="2">
    <name type="scientific">Bartonella schoenbuchensis</name>
    <dbReference type="NCBI Taxonomy" id="165694"/>
    <lineage>
        <taxon>Bacteria</taxon>
        <taxon>Pseudomonadati</taxon>
        <taxon>Pseudomonadota</taxon>
        <taxon>Alphaproteobacteria</taxon>
        <taxon>Hyphomicrobiales</taxon>
        <taxon>Bartonellaceae</taxon>
        <taxon>Bartonella</taxon>
    </lineage>
</organism>
<keyword evidence="1" id="KW-0472">Membrane</keyword>
<keyword evidence="1" id="KW-1133">Transmembrane helix</keyword>
<proteinExistence type="predicted"/>
<evidence type="ECO:0000313" key="2">
    <source>
        <dbReference type="EMBL" id="CDP80600.1"/>
    </source>
</evidence>
<protein>
    <submittedName>
        <fullName evidence="2">Hypothetical membrane protein</fullName>
    </submittedName>
</protein>
<sequence length="148" mass="17629">MDKKIHTRLRYYRRKAYRKIAVVLFAFFLCLLIFYLAVQKIADHFFSTKQVPQHAPVKLVIPEFDLYIYCKEIAASVLPDIRGEVYSRCLRSESEAYFTVREMWEEVSDNSKEKCIKMIRPGDGNYFLLRDCLINEQDESSNKVRNHF</sequence>
<dbReference type="AlphaFoldDB" id="A0A024LTB1"/>
<reference evidence="2" key="2">
    <citation type="submission" date="2014-05" db="EMBL/GenBank/DDBJ databases">
        <title>Genome sequencing of Bartonella spp. isolated from human blood.</title>
        <authorList>
            <person name="Raoult D."/>
        </authorList>
    </citation>
    <scope>NUCLEOTIDE SEQUENCE</scope>
    <source>
        <strain evidence="2">MVT06</strain>
    </source>
</reference>
<name>A0A024LTB1_9HYPH</name>
<reference evidence="2" key="1">
    <citation type="submission" date="2013-11" db="EMBL/GenBank/DDBJ databases">
        <authorList>
            <person name="GENOMES U."/>
        </authorList>
    </citation>
    <scope>NUCLEOTIDE SEQUENCE</scope>
    <source>
        <strain evidence="2">MVT06</strain>
    </source>
</reference>
<accession>A0A024LTB1</accession>
<feature type="transmembrane region" description="Helical" evidence="1">
    <location>
        <begin position="20"/>
        <end position="38"/>
    </location>
</feature>
<gene>
    <name evidence="2" type="ORF">BN1046_01549</name>
</gene>
<keyword evidence="1" id="KW-0812">Transmembrane</keyword>